<dbReference type="PANTHER" id="PTHR45962:SF1">
    <property type="entry name" value="N-FATTY-ACYL-AMINO ACID SYNTHASE_HYDROLASE PM20D1"/>
    <property type="match status" value="1"/>
</dbReference>
<evidence type="ECO:0000256" key="1">
    <source>
        <dbReference type="ARBA" id="ARBA00006247"/>
    </source>
</evidence>
<dbReference type="GO" id="GO:0051603">
    <property type="term" value="P:proteolysis involved in protein catabolic process"/>
    <property type="evidence" value="ECO:0007669"/>
    <property type="project" value="TreeGrafter"/>
</dbReference>
<dbReference type="InterPro" id="IPR047177">
    <property type="entry name" value="Pept_M20A"/>
</dbReference>
<evidence type="ECO:0000256" key="2">
    <source>
        <dbReference type="ARBA" id="ARBA00022670"/>
    </source>
</evidence>
<dbReference type="InterPro" id="IPR001261">
    <property type="entry name" value="ArgE/DapE_CS"/>
</dbReference>
<dbReference type="Gene3D" id="3.30.70.360">
    <property type="match status" value="1"/>
</dbReference>
<dbReference type="PANTHER" id="PTHR45962">
    <property type="entry name" value="N-FATTY-ACYL-AMINO ACID SYNTHASE/HYDROLASE PM20D1"/>
    <property type="match status" value="1"/>
</dbReference>
<accession>A0A1B9GWU7</accession>
<protein>
    <recommendedName>
        <fullName evidence="6">Peptidase M20 dimerisation domain-containing protein</fullName>
    </recommendedName>
</protein>
<dbReference type="InterPro" id="IPR002933">
    <property type="entry name" value="Peptidase_M20"/>
</dbReference>
<dbReference type="InterPro" id="IPR036264">
    <property type="entry name" value="Bact_exopeptidase_dim_dom"/>
</dbReference>
<dbReference type="GO" id="GO:0046872">
    <property type="term" value="F:metal ion binding"/>
    <property type="evidence" value="ECO:0007669"/>
    <property type="project" value="UniProtKB-KW"/>
</dbReference>
<dbReference type="InterPro" id="IPR011650">
    <property type="entry name" value="Peptidase_M20_dimer"/>
</dbReference>
<evidence type="ECO:0000256" key="4">
    <source>
        <dbReference type="ARBA" id="ARBA00022801"/>
    </source>
</evidence>
<dbReference type="GO" id="GO:0004180">
    <property type="term" value="F:carboxypeptidase activity"/>
    <property type="evidence" value="ECO:0007669"/>
    <property type="project" value="TreeGrafter"/>
</dbReference>
<feature type="domain" description="Peptidase M20 dimerisation" evidence="6">
    <location>
        <begin position="128"/>
        <end position="277"/>
    </location>
</feature>
<reference evidence="8" key="2">
    <citation type="submission" date="2013-12" db="EMBL/GenBank/DDBJ databases">
        <title>Evolution of pathogenesis and genome organization in the Tremellales.</title>
        <authorList>
            <person name="Cuomo C."/>
            <person name="Litvintseva A."/>
            <person name="Heitman J."/>
            <person name="Chen Y."/>
            <person name="Sun S."/>
            <person name="Springer D."/>
            <person name="Dromer F."/>
            <person name="Young S."/>
            <person name="Zeng Q."/>
            <person name="Chapman S."/>
            <person name="Gujja S."/>
            <person name="Saif S."/>
            <person name="Birren B."/>
        </authorList>
    </citation>
    <scope>NUCLEOTIDE SEQUENCE [LARGE SCALE GENOMIC DNA]</scope>
    <source>
        <strain evidence="8">BCC8398</strain>
    </source>
</reference>
<dbReference type="OrthoDB" id="3064516at2759"/>
<keyword evidence="3" id="KW-0479">Metal-binding</keyword>
<reference evidence="7 8" key="1">
    <citation type="submission" date="2013-07" db="EMBL/GenBank/DDBJ databases">
        <title>The Genome Sequence of Cryptococcus heveanensis BCC8398.</title>
        <authorList>
            <consortium name="The Broad Institute Genome Sequencing Platform"/>
            <person name="Cuomo C."/>
            <person name="Litvintseva A."/>
            <person name="Chen Y."/>
            <person name="Heitman J."/>
            <person name="Sun S."/>
            <person name="Springer D."/>
            <person name="Dromer F."/>
            <person name="Young S.K."/>
            <person name="Zeng Q."/>
            <person name="Gargeya S."/>
            <person name="Fitzgerald M."/>
            <person name="Abouelleil A."/>
            <person name="Alvarado L."/>
            <person name="Berlin A.M."/>
            <person name="Chapman S.B."/>
            <person name="Dewar J."/>
            <person name="Goldberg J."/>
            <person name="Griggs A."/>
            <person name="Gujja S."/>
            <person name="Hansen M."/>
            <person name="Howarth C."/>
            <person name="Imamovic A."/>
            <person name="Larimer J."/>
            <person name="McCowan C."/>
            <person name="Murphy C."/>
            <person name="Pearson M."/>
            <person name="Priest M."/>
            <person name="Roberts A."/>
            <person name="Saif S."/>
            <person name="Shea T."/>
            <person name="Sykes S."/>
            <person name="Wortman J."/>
            <person name="Nusbaum C."/>
            <person name="Birren B."/>
        </authorList>
    </citation>
    <scope>NUCLEOTIDE SEQUENCE [LARGE SCALE GENOMIC DNA]</scope>
    <source>
        <strain evidence="7 8">BCC8398</strain>
    </source>
</reference>
<keyword evidence="2" id="KW-0645">Protease</keyword>
<dbReference type="Pfam" id="PF07687">
    <property type="entry name" value="M20_dimer"/>
    <property type="match status" value="1"/>
</dbReference>
<keyword evidence="5" id="KW-0862">Zinc</keyword>
<comment type="similarity">
    <text evidence="1">Belongs to the peptidase M20A family.</text>
</comment>
<dbReference type="STRING" id="1296120.A0A1B9GWU7"/>
<evidence type="ECO:0000259" key="6">
    <source>
        <dbReference type="Pfam" id="PF07687"/>
    </source>
</evidence>
<organism evidence="7 8">
    <name type="scientific">Kwoniella heveanensis BCC8398</name>
    <dbReference type="NCBI Taxonomy" id="1296120"/>
    <lineage>
        <taxon>Eukaryota</taxon>
        <taxon>Fungi</taxon>
        <taxon>Dikarya</taxon>
        <taxon>Basidiomycota</taxon>
        <taxon>Agaricomycotina</taxon>
        <taxon>Tremellomycetes</taxon>
        <taxon>Tremellales</taxon>
        <taxon>Cryptococcaceae</taxon>
        <taxon>Kwoniella</taxon>
    </lineage>
</organism>
<keyword evidence="8" id="KW-1185">Reference proteome</keyword>
<evidence type="ECO:0000313" key="8">
    <source>
        <dbReference type="Proteomes" id="UP000092666"/>
    </source>
</evidence>
<sequence>MIWSDRIHWSRLVVPVNPQTWSQWTHPPFDGHLDEDGWVWGRGTTDMKGTLVALLSSTEKLISEGFQPERTILFSFGFDEEIGGERGAKELAKVIHKRYGQDGIAIIVDEGFTGVDDEYGTTFARLGVAEKGCLTVAISISAPGGHSSRPPTNTAVGVMSRLLVELENNPNVVRLTEGNPLLTYLECAAEYGTMDQHFRAMIREEKCWPVLAQRLGGDRNLQTFLKTTQAVNIVNGGIKYNALPELVTSMTNFRIDFFETTQDTFDRLDRLLRPLAAEFNMTYVPVGEKSDITQNVIKLETFGIVLEPAPVTPATGPAWEFMGGTIKHLFPGSIVVPSAMTAFTDTQLDERIHMDAHMSTIQFFYKLMRNSIGWQSP</sequence>
<name>A0A1B9GWU7_9TREE</name>
<dbReference type="Gene3D" id="3.40.630.10">
    <property type="entry name" value="Zn peptidases"/>
    <property type="match status" value="1"/>
</dbReference>
<evidence type="ECO:0000256" key="3">
    <source>
        <dbReference type="ARBA" id="ARBA00022723"/>
    </source>
</evidence>
<dbReference type="SUPFAM" id="SSF53187">
    <property type="entry name" value="Zn-dependent exopeptidases"/>
    <property type="match status" value="1"/>
</dbReference>
<dbReference type="GO" id="GO:0000328">
    <property type="term" value="C:fungal-type vacuole lumen"/>
    <property type="evidence" value="ECO:0007669"/>
    <property type="project" value="TreeGrafter"/>
</dbReference>
<dbReference type="Proteomes" id="UP000092666">
    <property type="component" value="Unassembled WGS sequence"/>
</dbReference>
<dbReference type="EMBL" id="KI669498">
    <property type="protein sequence ID" value="OCF35501.1"/>
    <property type="molecule type" value="Genomic_DNA"/>
</dbReference>
<dbReference type="AlphaFoldDB" id="A0A1B9GWU7"/>
<gene>
    <name evidence="7" type="ORF">I316_02553</name>
</gene>
<evidence type="ECO:0000313" key="7">
    <source>
        <dbReference type="EMBL" id="OCF35501.1"/>
    </source>
</evidence>
<proteinExistence type="inferred from homology"/>
<dbReference type="PROSITE" id="PS00759">
    <property type="entry name" value="ARGE_DAPE_CPG2_2"/>
    <property type="match status" value="1"/>
</dbReference>
<keyword evidence="4" id="KW-0378">Hydrolase</keyword>
<evidence type="ECO:0000256" key="5">
    <source>
        <dbReference type="ARBA" id="ARBA00022833"/>
    </source>
</evidence>
<dbReference type="SUPFAM" id="SSF55031">
    <property type="entry name" value="Bacterial exopeptidase dimerisation domain"/>
    <property type="match status" value="1"/>
</dbReference>
<dbReference type="Pfam" id="PF01546">
    <property type="entry name" value="Peptidase_M20"/>
    <property type="match status" value="1"/>
</dbReference>